<dbReference type="PATRIC" id="fig|476272.21.peg.3693"/>
<name>C0CIM5_BLAHS</name>
<protein>
    <recommendedName>
        <fullName evidence="7">ABC3 transporter permease C-terminal domain-containing protein</fullName>
    </recommendedName>
</protein>
<organism evidence="8 9">
    <name type="scientific">Blautia hydrogenotrophica (strain DSM 10507 / JCM 14656 / S5a33)</name>
    <name type="common">Ruminococcus hydrogenotrophicus</name>
    <dbReference type="NCBI Taxonomy" id="476272"/>
    <lineage>
        <taxon>Bacteria</taxon>
        <taxon>Bacillati</taxon>
        <taxon>Bacillota</taxon>
        <taxon>Clostridia</taxon>
        <taxon>Lachnospirales</taxon>
        <taxon>Lachnospiraceae</taxon>
        <taxon>Blautia</taxon>
    </lineage>
</organism>
<dbReference type="EMBL" id="ACBZ01000024">
    <property type="protein sequence ID" value="EEG50408.1"/>
    <property type="molecule type" value="Genomic_DNA"/>
</dbReference>
<feature type="transmembrane region" description="Helical" evidence="6">
    <location>
        <begin position="111"/>
        <end position="134"/>
    </location>
</feature>
<evidence type="ECO:0000256" key="3">
    <source>
        <dbReference type="ARBA" id="ARBA00022692"/>
    </source>
</evidence>
<evidence type="ECO:0000256" key="6">
    <source>
        <dbReference type="SAM" id="Phobius"/>
    </source>
</evidence>
<keyword evidence="5 6" id="KW-0472">Membrane</keyword>
<feature type="transmembrane region" description="Helical" evidence="6">
    <location>
        <begin position="240"/>
        <end position="263"/>
    </location>
</feature>
<dbReference type="GO" id="GO:0005886">
    <property type="term" value="C:plasma membrane"/>
    <property type="evidence" value="ECO:0007669"/>
    <property type="project" value="UniProtKB-SubCell"/>
</dbReference>
<keyword evidence="4 6" id="KW-1133">Transmembrane helix</keyword>
<evidence type="ECO:0000256" key="4">
    <source>
        <dbReference type="ARBA" id="ARBA00022989"/>
    </source>
</evidence>
<gene>
    <name evidence="8" type="ORF">RUMHYD_00689</name>
</gene>
<feature type="transmembrane region" description="Helical" evidence="6">
    <location>
        <begin position="574"/>
        <end position="598"/>
    </location>
</feature>
<feature type="transmembrane region" description="Helical" evidence="6">
    <location>
        <begin position="635"/>
        <end position="656"/>
    </location>
</feature>
<dbReference type="Proteomes" id="UP000003100">
    <property type="component" value="Unassembled WGS sequence"/>
</dbReference>
<dbReference type="PANTHER" id="PTHR46795">
    <property type="entry name" value="ABC TRANSPORTER PERMEASE-RELATED-RELATED"/>
    <property type="match status" value="1"/>
</dbReference>
<evidence type="ECO:0000313" key="9">
    <source>
        <dbReference type="Proteomes" id="UP000003100"/>
    </source>
</evidence>
<feature type="transmembrane region" description="Helical" evidence="6">
    <location>
        <begin position="62"/>
        <end position="83"/>
    </location>
</feature>
<comment type="caution">
    <text evidence="8">The sequence shown here is derived from an EMBL/GenBank/DDBJ whole genome shotgun (WGS) entry which is preliminary data.</text>
</comment>
<dbReference type="eggNOG" id="COG0577">
    <property type="taxonomic scope" value="Bacteria"/>
</dbReference>
<proteinExistence type="predicted"/>
<keyword evidence="3 6" id="KW-0812">Transmembrane</keyword>
<sequence length="702" mass="79675">MITTMAQLEQKFQKADRKQAMLYLFCNFISLMLITAYAAMMFSNTVQTIFPEGGDSRKQMTAIFVLTLFGCTVFTVYASSLFFRKKSRQLGVLMALGASKKKLSRGLLREVFWLSIASSLLGILAGIPFVLLLWNSFRLFLANTDEMRLSLNPTFLLISLLFFLLIVVCSCITALRYLRRTDILDTIQEEHKNEPVKDLGRWCGPSGILLLLAGAISGYFAPGIYMDQFNAMPPLWTKLFYVPVFIGLYMIMLHTIVHGWIPHKKALYKNVISRSMMKFQGKQTVNSLLVCTVLIAGSAFGIFYLPIMLSGNMTKTSGYPYSYSFAYRSDQDIPGQEQIREIASKYGLGIKDYKAGDYTVLGMDGTQEVSDSETTWHYEYSKLLSEGRFWPESDYRRMTGQNIDVAPGEYMAVRGTDGTGSYNISSASTLLTNMSTRQELPISFGGYLAFNSMNTMAPFYVLDDQDYASISQGATPDWKERLVLFNVDGEDSYEFADELFLTIVNANGPECELPFYYDRVQKIASQEKGETYWGDTDAMTQISFQAPDSTDFRSGWVYMPLFRMLDQHDFLRTFAVFLMMFLFIAIVCLMAALIISYTRCQTIALNNRYIFDDLYRLGASPAFLTREIKVQCSKVFRIPAVVGMTIIYVLFCGILYVNDNRFTASELLGLLFSLGVLLLFTVIIYLVYRFTVKKLKVQLGIQ</sequence>
<reference evidence="8 9" key="1">
    <citation type="submission" date="2009-01" db="EMBL/GenBank/DDBJ databases">
        <authorList>
            <person name="Fulton L."/>
            <person name="Clifton S."/>
            <person name="Fulton B."/>
            <person name="Xu J."/>
            <person name="Minx P."/>
            <person name="Pepin K.H."/>
            <person name="Johnson M."/>
            <person name="Bhonagiri V."/>
            <person name="Nash W.E."/>
            <person name="Mardis E.R."/>
            <person name="Wilson R.K."/>
        </authorList>
    </citation>
    <scope>NUCLEOTIDE SEQUENCE [LARGE SCALE GENOMIC DNA]</scope>
    <source>
        <strain evidence="9">DSM 10507 / JCM 14656 / S5a33</strain>
    </source>
</reference>
<dbReference type="InterPro" id="IPR003838">
    <property type="entry name" value="ABC3_permease_C"/>
</dbReference>
<dbReference type="PANTHER" id="PTHR46795:SF3">
    <property type="entry name" value="ABC TRANSPORTER PERMEASE"/>
    <property type="match status" value="1"/>
</dbReference>
<evidence type="ECO:0000256" key="5">
    <source>
        <dbReference type="ARBA" id="ARBA00023136"/>
    </source>
</evidence>
<dbReference type="HOGENOM" id="CLU_394675_0_0_9"/>
<dbReference type="GeneID" id="86821319"/>
<keyword evidence="9" id="KW-1185">Reference proteome</keyword>
<accession>C0CIM5</accession>
<reference evidence="8 9" key="2">
    <citation type="submission" date="2009-02" db="EMBL/GenBank/DDBJ databases">
        <title>Draft genome sequence of Blautia hydrogenotrophica DSM 10507 (Ruminococcus hydrogenotrophicus DSM 10507).</title>
        <authorList>
            <person name="Sudarsanam P."/>
            <person name="Ley R."/>
            <person name="Guruge J."/>
            <person name="Turnbaugh P.J."/>
            <person name="Mahowald M."/>
            <person name="Liep D."/>
            <person name="Gordon J."/>
        </authorList>
    </citation>
    <scope>NUCLEOTIDE SEQUENCE [LARGE SCALE GENOMIC DNA]</scope>
    <source>
        <strain evidence="9">DSM 10507 / JCM 14656 / S5a33</strain>
    </source>
</reference>
<feature type="transmembrane region" description="Helical" evidence="6">
    <location>
        <begin position="21"/>
        <end position="42"/>
    </location>
</feature>
<feature type="transmembrane region" description="Helical" evidence="6">
    <location>
        <begin position="199"/>
        <end position="220"/>
    </location>
</feature>
<evidence type="ECO:0000256" key="1">
    <source>
        <dbReference type="ARBA" id="ARBA00004651"/>
    </source>
</evidence>
<evidence type="ECO:0000256" key="2">
    <source>
        <dbReference type="ARBA" id="ARBA00022475"/>
    </source>
</evidence>
<evidence type="ECO:0000259" key="7">
    <source>
        <dbReference type="Pfam" id="PF02687"/>
    </source>
</evidence>
<feature type="transmembrane region" description="Helical" evidence="6">
    <location>
        <begin position="284"/>
        <end position="307"/>
    </location>
</feature>
<dbReference type="AlphaFoldDB" id="C0CIM5"/>
<evidence type="ECO:0000313" key="8">
    <source>
        <dbReference type="EMBL" id="EEG50408.1"/>
    </source>
</evidence>
<feature type="transmembrane region" description="Helical" evidence="6">
    <location>
        <begin position="154"/>
        <end position="178"/>
    </location>
</feature>
<dbReference type="Pfam" id="PF02687">
    <property type="entry name" value="FtsX"/>
    <property type="match status" value="1"/>
</dbReference>
<feature type="transmembrane region" description="Helical" evidence="6">
    <location>
        <begin position="668"/>
        <end position="688"/>
    </location>
</feature>
<feature type="domain" description="ABC3 transporter permease C-terminal" evidence="7">
    <location>
        <begin position="62"/>
        <end position="182"/>
    </location>
</feature>
<keyword evidence="2" id="KW-1003">Cell membrane</keyword>
<dbReference type="RefSeq" id="WP_005946103.1">
    <property type="nucleotide sequence ID" value="NZ_CP136423.1"/>
</dbReference>
<dbReference type="InterPro" id="IPR052536">
    <property type="entry name" value="ABC-4_Integral_Memb_Prot"/>
</dbReference>
<comment type="subcellular location">
    <subcellularLocation>
        <location evidence="1">Cell membrane</location>
        <topology evidence="1">Multi-pass membrane protein</topology>
    </subcellularLocation>
</comment>